<dbReference type="RefSeq" id="WP_091810076.1">
    <property type="nucleotide sequence ID" value="NZ_CP016353.1"/>
</dbReference>
<dbReference type="InterPro" id="IPR004401">
    <property type="entry name" value="YbaB/EbfC"/>
</dbReference>
<dbReference type="STRING" id="530584.SAMN05421630_113121"/>
<organism evidence="1 2">
    <name type="scientific">Prauserella marina</name>
    <dbReference type="NCBI Taxonomy" id="530584"/>
    <lineage>
        <taxon>Bacteria</taxon>
        <taxon>Bacillati</taxon>
        <taxon>Actinomycetota</taxon>
        <taxon>Actinomycetes</taxon>
        <taxon>Pseudonocardiales</taxon>
        <taxon>Pseudonocardiaceae</taxon>
        <taxon>Prauserella</taxon>
    </lineage>
</organism>
<proteinExistence type="predicted"/>
<evidence type="ECO:0000313" key="2">
    <source>
        <dbReference type="Proteomes" id="UP000199494"/>
    </source>
</evidence>
<gene>
    <name evidence="1" type="ORF">SAMN05421630_113121</name>
</gene>
<dbReference type="Gene3D" id="3.30.1310.10">
    <property type="entry name" value="Nucleoid-associated protein YbaB-like domain"/>
    <property type="match status" value="1"/>
</dbReference>
<accession>A0A222VSU7</accession>
<sequence length="131" mass="14379">MFSPLHDQIDEAMREMRAKQEELAGAFDKLREVTATATSKDRAIQATVDSQGKLTELALTGKRWRDMAPKELGAKIVEVVTEAQDQAAAATGAAMAGFLPDGLDLDRLRESGPDLEAMFDDALKDEGTWRR</sequence>
<dbReference type="AlphaFoldDB" id="A0A222VSU7"/>
<dbReference type="EMBL" id="FMZE01000013">
    <property type="protein sequence ID" value="SDD85133.1"/>
    <property type="molecule type" value="Genomic_DNA"/>
</dbReference>
<dbReference type="Pfam" id="PF02575">
    <property type="entry name" value="YbaB_DNA_bd"/>
    <property type="match status" value="1"/>
</dbReference>
<dbReference type="Proteomes" id="UP000199494">
    <property type="component" value="Unassembled WGS sequence"/>
</dbReference>
<keyword evidence="1" id="KW-0238">DNA-binding</keyword>
<reference evidence="1 2" key="1">
    <citation type="submission" date="2016-10" db="EMBL/GenBank/DDBJ databases">
        <authorList>
            <person name="de Groot N.N."/>
        </authorList>
    </citation>
    <scope>NUCLEOTIDE SEQUENCE [LARGE SCALE GENOMIC DNA]</scope>
    <source>
        <strain evidence="1 2">CGMCC 4.5506</strain>
    </source>
</reference>
<protein>
    <submittedName>
        <fullName evidence="1">YbaB/EbfC DNA-binding family protein</fullName>
    </submittedName>
</protein>
<name>A0A222VSU7_9PSEU</name>
<evidence type="ECO:0000313" key="1">
    <source>
        <dbReference type="EMBL" id="SDD85133.1"/>
    </source>
</evidence>
<dbReference type="KEGG" id="pmad:BAY61_20795"/>
<dbReference type="GO" id="GO:0003677">
    <property type="term" value="F:DNA binding"/>
    <property type="evidence" value="ECO:0007669"/>
    <property type="project" value="UniProtKB-KW"/>
</dbReference>
<dbReference type="OrthoDB" id="5118533at2"/>
<dbReference type="InterPro" id="IPR036894">
    <property type="entry name" value="YbaB-like_sf"/>
</dbReference>
<keyword evidence="2" id="KW-1185">Reference proteome</keyword>